<evidence type="ECO:0000256" key="2">
    <source>
        <dbReference type="ARBA" id="ARBA00022692"/>
    </source>
</evidence>
<dbReference type="Pfam" id="PF01694">
    <property type="entry name" value="Rhomboid"/>
    <property type="match status" value="1"/>
</dbReference>
<keyword evidence="7" id="KW-0378">Hydrolase</keyword>
<feature type="transmembrane region" description="Helical" evidence="5">
    <location>
        <begin position="146"/>
        <end position="169"/>
    </location>
</feature>
<dbReference type="Proteomes" id="UP001432075">
    <property type="component" value="Chromosome"/>
</dbReference>
<feature type="transmembrane region" description="Helical" evidence="5">
    <location>
        <begin position="98"/>
        <end position="116"/>
    </location>
</feature>
<sequence>MAYARPDTRIDDWSPADRAKAAGKLMLGWVALLWLIEVLDLATGHALDAYGIVARDPDSLGGILAAPFLHFGFGHVAANSLPLLVLGFVAALSGIRRFLAVCAVITVADGFAVWLTSPSHSITAGASGLVFGLFGYLVVRGFVERRALGVVVGIVIAALWGTTALTGILPTDSTVSWQGHLFGLLAGVAAALAFPRRRPAGS</sequence>
<feature type="transmembrane region" description="Helical" evidence="5">
    <location>
        <begin position="67"/>
        <end position="91"/>
    </location>
</feature>
<dbReference type="SUPFAM" id="SSF144091">
    <property type="entry name" value="Rhomboid-like"/>
    <property type="match status" value="1"/>
</dbReference>
<feature type="domain" description="Peptidase S54 rhomboid" evidence="6">
    <location>
        <begin position="63"/>
        <end position="194"/>
    </location>
</feature>
<evidence type="ECO:0000313" key="8">
    <source>
        <dbReference type="Proteomes" id="UP001432075"/>
    </source>
</evidence>
<keyword evidence="4 5" id="KW-0472">Membrane</keyword>
<dbReference type="EMBL" id="CP108057">
    <property type="protein sequence ID" value="WUO47169.1"/>
    <property type="molecule type" value="Genomic_DNA"/>
</dbReference>
<keyword evidence="7" id="KW-0645">Protease</keyword>
<feature type="transmembrane region" description="Helical" evidence="5">
    <location>
        <begin position="122"/>
        <end position="139"/>
    </location>
</feature>
<dbReference type="PANTHER" id="PTHR43731:SF9">
    <property type="entry name" value="SLR1461 PROTEIN"/>
    <property type="match status" value="1"/>
</dbReference>
<dbReference type="GO" id="GO:0006508">
    <property type="term" value="P:proteolysis"/>
    <property type="evidence" value="ECO:0007669"/>
    <property type="project" value="UniProtKB-KW"/>
</dbReference>
<dbReference type="GO" id="GO:0008233">
    <property type="term" value="F:peptidase activity"/>
    <property type="evidence" value="ECO:0007669"/>
    <property type="project" value="UniProtKB-KW"/>
</dbReference>
<accession>A0ABZ1RL42</accession>
<evidence type="ECO:0000256" key="1">
    <source>
        <dbReference type="ARBA" id="ARBA00004141"/>
    </source>
</evidence>
<evidence type="ECO:0000313" key="7">
    <source>
        <dbReference type="EMBL" id="WUO47169.1"/>
    </source>
</evidence>
<dbReference type="RefSeq" id="WP_190030028.1">
    <property type="nucleotide sequence ID" value="NZ_BMVE01000001.1"/>
</dbReference>
<keyword evidence="2 5" id="KW-0812">Transmembrane</keyword>
<dbReference type="Gene3D" id="1.20.1540.10">
    <property type="entry name" value="Rhomboid-like"/>
    <property type="match status" value="1"/>
</dbReference>
<proteinExistence type="predicted"/>
<gene>
    <name evidence="7" type="ORF">OHU17_15640</name>
</gene>
<comment type="subcellular location">
    <subcellularLocation>
        <location evidence="1">Membrane</location>
        <topology evidence="1">Multi-pass membrane protein</topology>
    </subcellularLocation>
</comment>
<protein>
    <submittedName>
        <fullName evidence="7">Rhomboid family intramembrane serine protease</fullName>
    </submittedName>
</protein>
<keyword evidence="8" id="KW-1185">Reference proteome</keyword>
<dbReference type="InterPro" id="IPR050925">
    <property type="entry name" value="Rhomboid_protease_S54"/>
</dbReference>
<name>A0ABZ1RL42_9ACTN</name>
<evidence type="ECO:0000256" key="5">
    <source>
        <dbReference type="SAM" id="Phobius"/>
    </source>
</evidence>
<dbReference type="InterPro" id="IPR035952">
    <property type="entry name" value="Rhomboid-like_sf"/>
</dbReference>
<feature type="transmembrane region" description="Helical" evidence="5">
    <location>
        <begin position="175"/>
        <end position="194"/>
    </location>
</feature>
<dbReference type="InterPro" id="IPR022764">
    <property type="entry name" value="Peptidase_S54_rhomboid_dom"/>
</dbReference>
<dbReference type="PANTHER" id="PTHR43731">
    <property type="entry name" value="RHOMBOID PROTEASE"/>
    <property type="match status" value="1"/>
</dbReference>
<evidence type="ECO:0000256" key="3">
    <source>
        <dbReference type="ARBA" id="ARBA00022989"/>
    </source>
</evidence>
<reference evidence="7" key="1">
    <citation type="submission" date="2022-10" db="EMBL/GenBank/DDBJ databases">
        <title>The complete genomes of actinobacterial strains from the NBC collection.</title>
        <authorList>
            <person name="Joergensen T.S."/>
            <person name="Alvarez Arevalo M."/>
            <person name="Sterndorff E.B."/>
            <person name="Faurdal D."/>
            <person name="Vuksanovic O."/>
            <person name="Mourched A.-S."/>
            <person name="Charusanti P."/>
            <person name="Shaw S."/>
            <person name="Blin K."/>
            <person name="Weber T."/>
        </authorList>
    </citation>
    <scope>NUCLEOTIDE SEQUENCE</scope>
    <source>
        <strain evidence="7">NBC_00283</strain>
    </source>
</reference>
<feature type="transmembrane region" description="Helical" evidence="5">
    <location>
        <begin position="25"/>
        <end position="47"/>
    </location>
</feature>
<evidence type="ECO:0000259" key="6">
    <source>
        <dbReference type="Pfam" id="PF01694"/>
    </source>
</evidence>
<organism evidence="7 8">
    <name type="scientific">Streptomyces goshikiensis</name>
    <dbReference type="NCBI Taxonomy" id="1942"/>
    <lineage>
        <taxon>Bacteria</taxon>
        <taxon>Bacillati</taxon>
        <taxon>Actinomycetota</taxon>
        <taxon>Actinomycetes</taxon>
        <taxon>Kitasatosporales</taxon>
        <taxon>Streptomycetaceae</taxon>
        <taxon>Streptomyces</taxon>
    </lineage>
</organism>
<keyword evidence="3 5" id="KW-1133">Transmembrane helix</keyword>
<evidence type="ECO:0000256" key="4">
    <source>
        <dbReference type="ARBA" id="ARBA00023136"/>
    </source>
</evidence>